<dbReference type="STRING" id="264951.A0A443HMG3"/>
<gene>
    <name evidence="1" type="ORF">C8Q69DRAFT_477020</name>
</gene>
<dbReference type="PANTHER" id="PTHR11440">
    <property type="entry name" value="LECITHIN-CHOLESTEROL ACYLTRANSFERASE-RELATED"/>
    <property type="match status" value="1"/>
</dbReference>
<sequence length="381" mass="42818">MQGVSSHGCGAEPVASLGVSRHLKSRRFPTMVTRISRQKMKYATIRPNAVKSLTGICHSSHRLYPSCRGNACRYFGYSQRGSAPQKDETAPKSDPRLEDFGKLIKDEYAVLREQYATPKYPIVLAHGLLGFDELRLAGPLLPAIQYWRGIKDALSMKGVEVITAKVPPSGSIEQRAEELARDIAAGARGKHVNIIAHSMVGLDSRYMLSRLRPSEFKVKSLTTIATPHRGSSIADYIFERIGDDRLPQIYYAFNRMRIDTGAFDQLTRKYMEGTFNPNTPDVEDVRYYSYGAMINPGFWTVFRQSHRILEQLEGPNDGLVSIASSRWGSYKGTLVGVSHLDLINWSNRLKWLVSELVGRKRHFNAIAFYLDIADMLAKEGL</sequence>
<accession>A0A443HMG3</accession>
<dbReference type="GeneID" id="39600577"/>
<name>A0A443HMG3_BYSSP</name>
<dbReference type="Proteomes" id="UP000283841">
    <property type="component" value="Unassembled WGS sequence"/>
</dbReference>
<comment type="caution">
    <text evidence="1">The sequence shown here is derived from an EMBL/GenBank/DDBJ whole genome shotgun (WGS) entry which is preliminary data.</text>
</comment>
<dbReference type="EMBL" id="RCNU01000011">
    <property type="protein sequence ID" value="RWQ92991.1"/>
    <property type="molecule type" value="Genomic_DNA"/>
</dbReference>
<dbReference type="SUPFAM" id="SSF53474">
    <property type="entry name" value="alpha/beta-Hydrolases"/>
    <property type="match status" value="1"/>
</dbReference>
<proteinExistence type="predicted"/>
<dbReference type="AlphaFoldDB" id="A0A443HMG3"/>
<evidence type="ECO:0000313" key="1">
    <source>
        <dbReference type="EMBL" id="RWQ92991.1"/>
    </source>
</evidence>
<feature type="non-terminal residue" evidence="1">
    <location>
        <position position="1"/>
    </location>
</feature>
<organism evidence="1 2">
    <name type="scientific">Byssochlamys spectabilis</name>
    <name type="common">Paecilomyces variotii</name>
    <dbReference type="NCBI Taxonomy" id="264951"/>
    <lineage>
        <taxon>Eukaryota</taxon>
        <taxon>Fungi</taxon>
        <taxon>Dikarya</taxon>
        <taxon>Ascomycota</taxon>
        <taxon>Pezizomycotina</taxon>
        <taxon>Eurotiomycetes</taxon>
        <taxon>Eurotiomycetidae</taxon>
        <taxon>Eurotiales</taxon>
        <taxon>Thermoascaceae</taxon>
        <taxon>Paecilomyces</taxon>
    </lineage>
</organism>
<dbReference type="VEuPathDB" id="FungiDB:C8Q69DRAFT_477020"/>
<dbReference type="RefSeq" id="XP_028482636.1">
    <property type="nucleotide sequence ID" value="XM_028631300.1"/>
</dbReference>
<dbReference type="InterPro" id="IPR029058">
    <property type="entry name" value="AB_hydrolase_fold"/>
</dbReference>
<reference evidence="1 2" key="1">
    <citation type="journal article" date="2018" name="Front. Microbiol.">
        <title>Genomic and genetic insights into a cosmopolitan fungus, Paecilomyces variotii (Eurotiales).</title>
        <authorList>
            <person name="Urquhart A.S."/>
            <person name="Mondo S.J."/>
            <person name="Makela M.R."/>
            <person name="Hane J.K."/>
            <person name="Wiebenga A."/>
            <person name="He G."/>
            <person name="Mihaltcheva S."/>
            <person name="Pangilinan J."/>
            <person name="Lipzen A."/>
            <person name="Barry K."/>
            <person name="de Vries R.P."/>
            <person name="Grigoriev I.V."/>
            <person name="Idnurm A."/>
        </authorList>
    </citation>
    <scope>NUCLEOTIDE SEQUENCE [LARGE SCALE GENOMIC DNA]</scope>
    <source>
        <strain evidence="1 2">CBS 101075</strain>
    </source>
</reference>
<protein>
    <submittedName>
        <fullName evidence="1">Triacylglycerol lipase</fullName>
    </submittedName>
</protein>
<keyword evidence="2" id="KW-1185">Reference proteome</keyword>
<evidence type="ECO:0000313" key="2">
    <source>
        <dbReference type="Proteomes" id="UP000283841"/>
    </source>
</evidence>
<dbReference type="Gene3D" id="3.40.50.1820">
    <property type="entry name" value="alpha/beta hydrolase"/>
    <property type="match status" value="1"/>
</dbReference>